<evidence type="ECO:0000313" key="1">
    <source>
        <dbReference type="EMBL" id="MCS3679345.1"/>
    </source>
</evidence>
<organism evidence="1 2">
    <name type="scientific">Salinibacter ruber</name>
    <dbReference type="NCBI Taxonomy" id="146919"/>
    <lineage>
        <taxon>Bacteria</taxon>
        <taxon>Pseudomonadati</taxon>
        <taxon>Rhodothermota</taxon>
        <taxon>Rhodothermia</taxon>
        <taxon>Rhodothermales</taxon>
        <taxon>Salinibacteraceae</taxon>
        <taxon>Salinibacter</taxon>
    </lineage>
</organism>
<protein>
    <submittedName>
        <fullName evidence="1">Uncharacterized protein</fullName>
    </submittedName>
</protein>
<evidence type="ECO:0000313" key="2">
    <source>
        <dbReference type="Proteomes" id="UP001155027"/>
    </source>
</evidence>
<dbReference type="Proteomes" id="UP001155027">
    <property type="component" value="Unassembled WGS sequence"/>
</dbReference>
<dbReference type="RefSeq" id="WP_259081138.1">
    <property type="nucleotide sequence ID" value="NZ_JANUAU010000018.1"/>
</dbReference>
<dbReference type="AlphaFoldDB" id="A0A9X2Q7U2"/>
<comment type="caution">
    <text evidence="1">The sequence shown here is derived from an EMBL/GenBank/DDBJ whole genome shotgun (WGS) entry which is preliminary data.</text>
</comment>
<sequence length="541" mass="62462">MKARVDLMPDKEIESLLGREPDGQKVKYFEVPDGLYDRITDWRPELEEHKPLATIFQKNLLDYNRDEDWPGEVDCTGMPIPYTFVFAAFGMAPSTAWNRGLSAAMLLEIYRRRIDEGFRWSGWSHEEGKCRIITDHSIPGPIIALAKHTRFSPDMEDSWTYLINGTDAGNRHFTADLREKRRTELDESEDPAIEPPEAAKEMQAYLNGLPQKFFGHGTYGKLRPEQLAKASEAASAFRTERRRDQANRKLVHMRTHPQPLYDFCDRFPRLKADPYNQGMNLPAKLRKPMYDEDRDYELDLDKAHLACYIPVVRREGIEVPTLDKYIAANLKGDTDLLKRGDLWWDLALSVDTRLFSDLKALRAAVKRAYSAVYGSGTGNMFFQILKLYSDLTGHWPGNGTDPIKPIMEHPLMEELFRTRGKLEAIITDRGGLTDATGRFIELSKWDGEKPKENRWRGCMAYVNCSYEQQIMRPIFREAKKEMESDSYARFKVWLYQGDGVTINIDRRVRNHEKLIARLQTAVKERAGELSVPTRLTVDWPA</sequence>
<name>A0A9X2Q7U2_9BACT</name>
<gene>
    <name evidence="1" type="ORF">GGP71_003296</name>
</gene>
<proteinExistence type="predicted"/>
<accession>A0A9X2Q7U2</accession>
<dbReference type="EMBL" id="JANUAU010000018">
    <property type="protein sequence ID" value="MCS3679345.1"/>
    <property type="molecule type" value="Genomic_DNA"/>
</dbReference>
<reference evidence="1" key="1">
    <citation type="submission" date="2022-08" db="EMBL/GenBank/DDBJ databases">
        <title>Genomic Encyclopedia of Type Strains, Phase V (KMG-V): Genome sequencing to study the core and pangenomes of soil and plant-associated prokaryotes.</title>
        <authorList>
            <person name="Whitman W."/>
        </authorList>
    </citation>
    <scope>NUCLEOTIDE SEQUENCE</scope>
    <source>
        <strain evidence="1">0</strain>
    </source>
</reference>